<dbReference type="InParanoid" id="A0A6I9UPJ0"/>
<evidence type="ECO:0000256" key="3">
    <source>
        <dbReference type="ARBA" id="ARBA00009592"/>
    </source>
</evidence>
<evidence type="ECO:0000256" key="18">
    <source>
        <dbReference type="ARBA" id="ARBA00023170"/>
    </source>
</evidence>
<dbReference type="InterPro" id="IPR008271">
    <property type="entry name" value="Ser/Thr_kinase_AS"/>
</dbReference>
<comment type="similarity">
    <text evidence="2">Belongs to the protein kinase superfamily. Ser/Thr protein kinase family.</text>
</comment>
<evidence type="ECO:0000256" key="24">
    <source>
        <dbReference type="SAM" id="SignalP"/>
    </source>
</evidence>
<feature type="transmembrane region" description="Helical" evidence="23">
    <location>
        <begin position="633"/>
        <end position="655"/>
    </location>
</feature>
<dbReference type="PANTHER" id="PTHR48053">
    <property type="entry name" value="LEUCINE RICH REPEAT FAMILY PROTEIN, EXPRESSED"/>
    <property type="match status" value="1"/>
</dbReference>
<dbReference type="InterPro" id="IPR001245">
    <property type="entry name" value="Ser-Thr/Tyr_kinase_cat_dom"/>
</dbReference>
<keyword evidence="16 23" id="KW-1133">Transmembrane helix</keyword>
<dbReference type="Gene3D" id="3.30.200.20">
    <property type="entry name" value="Phosphorylase Kinase, domain 1"/>
    <property type="match status" value="1"/>
</dbReference>
<evidence type="ECO:0000256" key="4">
    <source>
        <dbReference type="ARBA" id="ARBA00012513"/>
    </source>
</evidence>
<evidence type="ECO:0000256" key="12">
    <source>
        <dbReference type="ARBA" id="ARBA00022737"/>
    </source>
</evidence>
<protein>
    <recommendedName>
        <fullName evidence="4">non-specific serine/threonine protein kinase</fullName>
        <ecNumber evidence="4">2.7.11.1</ecNumber>
    </recommendedName>
</protein>
<dbReference type="FunFam" id="3.80.10.10:FF:000288">
    <property type="entry name" value="LRR receptor-like serine/threonine-protein kinase EFR"/>
    <property type="match status" value="1"/>
</dbReference>
<keyword evidence="19" id="KW-0325">Glycoprotein</keyword>
<dbReference type="GO" id="GO:0051707">
    <property type="term" value="P:response to other organism"/>
    <property type="evidence" value="ECO:0007669"/>
    <property type="project" value="UniProtKB-ARBA"/>
</dbReference>
<dbReference type="Pfam" id="PF00560">
    <property type="entry name" value="LRR_1"/>
    <property type="match status" value="7"/>
</dbReference>
<dbReference type="InterPro" id="IPR013210">
    <property type="entry name" value="LRR_N_plant-typ"/>
</dbReference>
<keyword evidence="11 24" id="KW-0732">Signal</keyword>
<comment type="subcellular location">
    <subcellularLocation>
        <location evidence="1">Cell membrane</location>
        <topology evidence="1">Single-pass type I membrane protein</topology>
    </subcellularLocation>
</comment>
<dbReference type="PROSITE" id="PS00108">
    <property type="entry name" value="PROTEIN_KINASE_ST"/>
    <property type="match status" value="1"/>
</dbReference>
<dbReference type="RefSeq" id="XP_011096532.2">
    <property type="nucleotide sequence ID" value="XM_011098230.2"/>
</dbReference>
<keyword evidence="15 22" id="KW-0067">ATP-binding</keyword>
<keyword evidence="14" id="KW-0418">Kinase</keyword>
<dbReference type="PANTHER" id="PTHR48053:SF37">
    <property type="entry name" value="LEUCINE-RICH REPEAT PROTEIN KINASE FAMILY PROTEIN"/>
    <property type="match status" value="1"/>
</dbReference>
<evidence type="ECO:0000256" key="23">
    <source>
        <dbReference type="SAM" id="Phobius"/>
    </source>
</evidence>
<evidence type="ECO:0000256" key="7">
    <source>
        <dbReference type="ARBA" id="ARBA00022553"/>
    </source>
</evidence>
<comment type="catalytic activity">
    <reaction evidence="20">
        <text>L-threonyl-[protein] + ATP = O-phospho-L-threonyl-[protein] + ADP + H(+)</text>
        <dbReference type="Rhea" id="RHEA:46608"/>
        <dbReference type="Rhea" id="RHEA-COMP:11060"/>
        <dbReference type="Rhea" id="RHEA-COMP:11605"/>
        <dbReference type="ChEBI" id="CHEBI:15378"/>
        <dbReference type="ChEBI" id="CHEBI:30013"/>
        <dbReference type="ChEBI" id="CHEBI:30616"/>
        <dbReference type="ChEBI" id="CHEBI:61977"/>
        <dbReference type="ChEBI" id="CHEBI:456216"/>
        <dbReference type="EC" id="2.7.11.1"/>
    </reaction>
</comment>
<dbReference type="InterPro" id="IPR032675">
    <property type="entry name" value="LRR_dom_sf"/>
</dbReference>
<keyword evidence="6" id="KW-0723">Serine/threonine-protein kinase</keyword>
<sequence>MAKLSFSPSMIFVFLFHFVTSPATCSNNETDLQALLAFKDAIDHDPMGVLNSWNETLPFCSWKGILCGKRHQNRVVSIDLMSQGLTGSLSPHIGNLSFLRYITLQNNSFHGQIPEEIGRLRRLEQIEFSNNSFSGEIPRNVSQCRRLYYLNLIDNNLTGTIISEIGSLVELEALGLSENRLTGTITPFIGNLTRLFVLSLANCGLQGQIPEPLVRLQYLSLLNLDENSLTGEIPYALYNISSLRTFSVRSNQLQGSILPEIGFRFPNLRFFDLGDNHLLEFFQLHCQILPHWEIMKDFRRLSALKYLIVSYNHLKGDISFISSMINCTSLESLAFFDNNLTGSLPDTIGNLSSRLSYLSISRNQLHGRIPSSIGNLLGLTSLDIGTNDLEGPIPFSIGKLHKLQEIYLGANRLTYELPFSFGNLTLLNHLYLRQNNFYGNIPQSLGNCSNLLTLDLSRNNLNGSIPPEIMRLSSISIAFNLANNFFTGSIPSEVGSLRNLVSLDLSHNGLSGSIPNSLSSCVMLERLHLDSNALNGEIPNGLRSLRGLQDLDLSQNNISGSIPGFLSELLLVNLNLSFNRLQGPVPTVGVFQNESAISLEGNSGLCGGILHLNLPPCSSTNFMKKQFPTIWKILIPLLSAGVICLILSACFYVIIYRRRISQRIQFSSPAIGAEVLRLSYADLLKATGGFSEANLLGSGRFGSVYKGVLHDEQTLVAVKVLNLSIKGASKSFISECNALKGIRHRNLLKILSICPSTDFQGNDFKALVYEFMANGSLEKWLHQTSEEENRNLSTIQRLNIAIDIASALEYLHFGTDSTIVHGDLKPSNILLDENMTAHLGDFGLAKVVSSIVSMHESSSLAIKGTIGYIPPEYGMSDMISASGDVYSYGISLLEMFTNRRPTDDVFSGHSSLHDCVSRALPSHVLEVLDPFILDEHKHTMTSRIKNCMVSILGIGVACSKELPRDRMSMPDVVTELHKIKTAYMTQ</sequence>
<dbReference type="InterPro" id="IPR011009">
    <property type="entry name" value="Kinase-like_dom_sf"/>
</dbReference>
<dbReference type="PRINTS" id="PR00019">
    <property type="entry name" value="LEURICHRPT"/>
</dbReference>
<dbReference type="InterPro" id="IPR017441">
    <property type="entry name" value="Protein_kinase_ATP_BS"/>
</dbReference>
<evidence type="ECO:0000313" key="27">
    <source>
        <dbReference type="RefSeq" id="XP_011096532.2"/>
    </source>
</evidence>
<dbReference type="AlphaFoldDB" id="A0A6I9UPJ0"/>
<evidence type="ECO:0000256" key="22">
    <source>
        <dbReference type="PROSITE-ProRule" id="PRU10141"/>
    </source>
</evidence>
<dbReference type="KEGG" id="sind:105175688"/>
<keyword evidence="26" id="KW-1185">Reference proteome</keyword>
<organism evidence="26 27">
    <name type="scientific">Sesamum indicum</name>
    <name type="common">Oriental sesame</name>
    <name type="synonym">Sesamum orientale</name>
    <dbReference type="NCBI Taxonomy" id="4182"/>
    <lineage>
        <taxon>Eukaryota</taxon>
        <taxon>Viridiplantae</taxon>
        <taxon>Streptophyta</taxon>
        <taxon>Embryophyta</taxon>
        <taxon>Tracheophyta</taxon>
        <taxon>Spermatophyta</taxon>
        <taxon>Magnoliopsida</taxon>
        <taxon>eudicotyledons</taxon>
        <taxon>Gunneridae</taxon>
        <taxon>Pentapetalae</taxon>
        <taxon>asterids</taxon>
        <taxon>lamiids</taxon>
        <taxon>Lamiales</taxon>
        <taxon>Pedaliaceae</taxon>
        <taxon>Sesamum</taxon>
    </lineage>
</organism>
<dbReference type="FunFam" id="3.80.10.10:FF:000041">
    <property type="entry name" value="LRR receptor-like serine/threonine-protein kinase ERECTA"/>
    <property type="match status" value="1"/>
</dbReference>
<reference evidence="27" key="1">
    <citation type="submission" date="2025-08" db="UniProtKB">
        <authorList>
            <consortium name="RefSeq"/>
        </authorList>
    </citation>
    <scope>IDENTIFICATION</scope>
</reference>
<dbReference type="GO" id="GO:0005886">
    <property type="term" value="C:plasma membrane"/>
    <property type="evidence" value="ECO:0007669"/>
    <property type="project" value="UniProtKB-SubCell"/>
</dbReference>
<evidence type="ECO:0000256" key="10">
    <source>
        <dbReference type="ARBA" id="ARBA00022692"/>
    </source>
</evidence>
<evidence type="ECO:0000256" key="2">
    <source>
        <dbReference type="ARBA" id="ARBA00008684"/>
    </source>
</evidence>
<evidence type="ECO:0000256" key="17">
    <source>
        <dbReference type="ARBA" id="ARBA00023136"/>
    </source>
</evidence>
<evidence type="ECO:0000313" key="26">
    <source>
        <dbReference type="Proteomes" id="UP000504604"/>
    </source>
</evidence>
<evidence type="ECO:0000256" key="20">
    <source>
        <dbReference type="ARBA" id="ARBA00047899"/>
    </source>
</evidence>
<dbReference type="OrthoDB" id="676979at2759"/>
<dbReference type="FunFam" id="1.10.510.10:FF:000358">
    <property type="entry name" value="Putative leucine-rich repeat receptor-like serine/threonine-protein kinase"/>
    <property type="match status" value="1"/>
</dbReference>
<accession>A0A6I9UPJ0</accession>
<dbReference type="SMART" id="SM00220">
    <property type="entry name" value="S_TKc"/>
    <property type="match status" value="1"/>
</dbReference>
<feature type="binding site" evidence="22">
    <location>
        <position position="719"/>
    </location>
    <ligand>
        <name>ATP</name>
        <dbReference type="ChEBI" id="CHEBI:30616"/>
    </ligand>
</feature>
<evidence type="ECO:0000256" key="19">
    <source>
        <dbReference type="ARBA" id="ARBA00023180"/>
    </source>
</evidence>
<dbReference type="GO" id="GO:0005524">
    <property type="term" value="F:ATP binding"/>
    <property type="evidence" value="ECO:0007669"/>
    <property type="project" value="UniProtKB-UniRule"/>
</dbReference>
<dbReference type="SMART" id="SM00369">
    <property type="entry name" value="LRR_TYP"/>
    <property type="match status" value="8"/>
</dbReference>
<dbReference type="InterPro" id="IPR051716">
    <property type="entry name" value="Plant_RL_S/T_kinase"/>
</dbReference>
<keyword evidence="12" id="KW-0677">Repeat</keyword>
<evidence type="ECO:0000256" key="13">
    <source>
        <dbReference type="ARBA" id="ARBA00022741"/>
    </source>
</evidence>
<dbReference type="InterPro" id="IPR001611">
    <property type="entry name" value="Leu-rich_rpt"/>
</dbReference>
<dbReference type="Proteomes" id="UP000504604">
    <property type="component" value="Linkage group LG2"/>
</dbReference>
<dbReference type="CDD" id="cd14066">
    <property type="entry name" value="STKc_IRAK"/>
    <property type="match status" value="1"/>
</dbReference>
<comment type="catalytic activity">
    <reaction evidence="21">
        <text>L-seryl-[protein] + ATP = O-phospho-L-seryl-[protein] + ADP + H(+)</text>
        <dbReference type="Rhea" id="RHEA:17989"/>
        <dbReference type="Rhea" id="RHEA-COMP:9863"/>
        <dbReference type="Rhea" id="RHEA-COMP:11604"/>
        <dbReference type="ChEBI" id="CHEBI:15378"/>
        <dbReference type="ChEBI" id="CHEBI:29999"/>
        <dbReference type="ChEBI" id="CHEBI:30616"/>
        <dbReference type="ChEBI" id="CHEBI:83421"/>
        <dbReference type="ChEBI" id="CHEBI:456216"/>
        <dbReference type="EC" id="2.7.11.1"/>
    </reaction>
</comment>
<dbReference type="InterPro" id="IPR055414">
    <property type="entry name" value="LRR_R13L4/SHOC2-like"/>
</dbReference>
<dbReference type="GeneID" id="105175688"/>
<name>A0A6I9UPJ0_SESIN</name>
<evidence type="ECO:0000256" key="5">
    <source>
        <dbReference type="ARBA" id="ARBA00022475"/>
    </source>
</evidence>
<evidence type="ECO:0000256" key="16">
    <source>
        <dbReference type="ARBA" id="ARBA00022989"/>
    </source>
</evidence>
<evidence type="ECO:0000256" key="11">
    <source>
        <dbReference type="ARBA" id="ARBA00022729"/>
    </source>
</evidence>
<keyword evidence="8" id="KW-0433">Leucine-rich repeat</keyword>
<dbReference type="PROSITE" id="PS51450">
    <property type="entry name" value="LRR"/>
    <property type="match status" value="2"/>
</dbReference>
<dbReference type="FunFam" id="3.30.200.20:FF:000432">
    <property type="entry name" value="LRR receptor-like serine/threonine-protein kinase EFR"/>
    <property type="match status" value="1"/>
</dbReference>
<dbReference type="PROSITE" id="PS50011">
    <property type="entry name" value="PROTEIN_KINASE_DOM"/>
    <property type="match status" value="1"/>
</dbReference>
<dbReference type="Gene3D" id="3.80.10.10">
    <property type="entry name" value="Ribonuclease Inhibitor"/>
    <property type="match status" value="3"/>
</dbReference>
<evidence type="ECO:0000259" key="25">
    <source>
        <dbReference type="PROSITE" id="PS50011"/>
    </source>
</evidence>
<proteinExistence type="inferred from homology"/>
<dbReference type="InterPro" id="IPR000719">
    <property type="entry name" value="Prot_kinase_dom"/>
</dbReference>
<evidence type="ECO:0000256" key="6">
    <source>
        <dbReference type="ARBA" id="ARBA00022527"/>
    </source>
</evidence>
<evidence type="ECO:0000256" key="9">
    <source>
        <dbReference type="ARBA" id="ARBA00022679"/>
    </source>
</evidence>
<dbReference type="FunFam" id="3.80.10.10:FF:000275">
    <property type="entry name" value="Leucine-rich repeat receptor-like protein kinase"/>
    <property type="match status" value="1"/>
</dbReference>
<gene>
    <name evidence="27" type="primary">LOC105175688</name>
</gene>
<dbReference type="Gene3D" id="1.10.510.10">
    <property type="entry name" value="Transferase(Phosphotransferase) domain 1"/>
    <property type="match status" value="1"/>
</dbReference>
<feature type="chain" id="PRO_5026752505" description="non-specific serine/threonine protein kinase" evidence="24">
    <location>
        <begin position="26"/>
        <end position="986"/>
    </location>
</feature>
<dbReference type="Pfam" id="PF23598">
    <property type="entry name" value="LRR_14"/>
    <property type="match status" value="1"/>
</dbReference>
<keyword evidence="13 22" id="KW-0547">Nucleotide-binding</keyword>
<dbReference type="PROSITE" id="PS00107">
    <property type="entry name" value="PROTEIN_KINASE_ATP"/>
    <property type="match status" value="1"/>
</dbReference>
<evidence type="ECO:0000256" key="14">
    <source>
        <dbReference type="ARBA" id="ARBA00022777"/>
    </source>
</evidence>
<dbReference type="Pfam" id="PF08263">
    <property type="entry name" value="LRRNT_2"/>
    <property type="match status" value="1"/>
</dbReference>
<feature type="domain" description="Protein kinase" evidence="25">
    <location>
        <begin position="690"/>
        <end position="980"/>
    </location>
</feature>
<keyword evidence="18" id="KW-0675">Receptor</keyword>
<dbReference type="EC" id="2.7.11.1" evidence="4"/>
<evidence type="ECO:0000256" key="8">
    <source>
        <dbReference type="ARBA" id="ARBA00022614"/>
    </source>
</evidence>
<evidence type="ECO:0000256" key="1">
    <source>
        <dbReference type="ARBA" id="ARBA00004251"/>
    </source>
</evidence>
<keyword evidence="9" id="KW-0808">Transferase</keyword>
<keyword evidence="10 23" id="KW-0812">Transmembrane</keyword>
<dbReference type="InterPro" id="IPR003591">
    <property type="entry name" value="Leu-rich_rpt_typical-subtyp"/>
</dbReference>
<dbReference type="SUPFAM" id="SSF52058">
    <property type="entry name" value="L domain-like"/>
    <property type="match status" value="3"/>
</dbReference>
<dbReference type="SUPFAM" id="SSF56112">
    <property type="entry name" value="Protein kinase-like (PK-like)"/>
    <property type="match status" value="1"/>
</dbReference>
<dbReference type="GO" id="GO:0004674">
    <property type="term" value="F:protein serine/threonine kinase activity"/>
    <property type="evidence" value="ECO:0007669"/>
    <property type="project" value="UniProtKB-KW"/>
</dbReference>
<keyword evidence="5" id="KW-1003">Cell membrane</keyword>
<dbReference type="GO" id="GO:0006952">
    <property type="term" value="P:defense response"/>
    <property type="evidence" value="ECO:0007669"/>
    <property type="project" value="UniProtKB-ARBA"/>
</dbReference>
<keyword evidence="7" id="KW-0597">Phosphoprotein</keyword>
<evidence type="ECO:0000256" key="15">
    <source>
        <dbReference type="ARBA" id="ARBA00022840"/>
    </source>
</evidence>
<dbReference type="Pfam" id="PF07714">
    <property type="entry name" value="PK_Tyr_Ser-Thr"/>
    <property type="match status" value="1"/>
</dbReference>
<keyword evidence="17 23" id="KW-0472">Membrane</keyword>
<evidence type="ECO:0000256" key="21">
    <source>
        <dbReference type="ARBA" id="ARBA00048679"/>
    </source>
</evidence>
<feature type="signal peptide" evidence="24">
    <location>
        <begin position="1"/>
        <end position="25"/>
    </location>
</feature>
<comment type="similarity">
    <text evidence="3">Belongs to the RLP family.</text>
</comment>